<gene>
    <name evidence="2" type="ORF">LCGC14_2265460</name>
</gene>
<evidence type="ECO:0000313" key="2">
    <source>
        <dbReference type="EMBL" id="KKL54433.1"/>
    </source>
</evidence>
<evidence type="ECO:0000259" key="1">
    <source>
        <dbReference type="PROSITE" id="PS50206"/>
    </source>
</evidence>
<dbReference type="AlphaFoldDB" id="A0A0F9CYI9"/>
<sequence>MKKLILPLFLVLILIVGCTQTGIEMPAHKEISAQELKKLIDGKDNQDFFLVDVHIPEQKHIPKTDAVIAYNEIEKNKDKFPKDKDAKIALYCLGGGMGVEAAKSLQELGYTDVSNLTQGIMAWTDAGYSLEE</sequence>
<dbReference type="PANTHER" id="PTHR43031:SF1">
    <property type="entry name" value="PYRIDINE NUCLEOTIDE-DISULPHIDE OXIDOREDUCTASE"/>
    <property type="match status" value="1"/>
</dbReference>
<reference evidence="2" key="1">
    <citation type="journal article" date="2015" name="Nature">
        <title>Complex archaea that bridge the gap between prokaryotes and eukaryotes.</title>
        <authorList>
            <person name="Spang A."/>
            <person name="Saw J.H."/>
            <person name="Jorgensen S.L."/>
            <person name="Zaremba-Niedzwiedzka K."/>
            <person name="Martijn J."/>
            <person name="Lind A.E."/>
            <person name="van Eijk R."/>
            <person name="Schleper C."/>
            <person name="Guy L."/>
            <person name="Ettema T.J."/>
        </authorList>
    </citation>
    <scope>NUCLEOTIDE SEQUENCE</scope>
</reference>
<feature type="domain" description="Rhodanese" evidence="1">
    <location>
        <begin position="54"/>
        <end position="132"/>
    </location>
</feature>
<dbReference type="InterPro" id="IPR036873">
    <property type="entry name" value="Rhodanese-like_dom_sf"/>
</dbReference>
<dbReference type="SMART" id="SM00450">
    <property type="entry name" value="RHOD"/>
    <property type="match status" value="1"/>
</dbReference>
<protein>
    <recommendedName>
        <fullName evidence="1">Rhodanese domain-containing protein</fullName>
    </recommendedName>
</protein>
<dbReference type="InterPro" id="IPR001763">
    <property type="entry name" value="Rhodanese-like_dom"/>
</dbReference>
<dbReference type="Gene3D" id="3.40.250.10">
    <property type="entry name" value="Rhodanese-like domain"/>
    <property type="match status" value="1"/>
</dbReference>
<dbReference type="CDD" id="cd00158">
    <property type="entry name" value="RHOD"/>
    <property type="match status" value="1"/>
</dbReference>
<dbReference type="PROSITE" id="PS51257">
    <property type="entry name" value="PROKAR_LIPOPROTEIN"/>
    <property type="match status" value="1"/>
</dbReference>
<accession>A0A0F9CYI9</accession>
<dbReference type="PANTHER" id="PTHR43031">
    <property type="entry name" value="FAD-DEPENDENT OXIDOREDUCTASE"/>
    <property type="match status" value="1"/>
</dbReference>
<dbReference type="EMBL" id="LAZR01031201">
    <property type="protein sequence ID" value="KKL54433.1"/>
    <property type="molecule type" value="Genomic_DNA"/>
</dbReference>
<proteinExistence type="predicted"/>
<name>A0A0F9CYI9_9ZZZZ</name>
<dbReference type="PROSITE" id="PS50206">
    <property type="entry name" value="RHODANESE_3"/>
    <property type="match status" value="1"/>
</dbReference>
<dbReference type="SUPFAM" id="SSF52821">
    <property type="entry name" value="Rhodanese/Cell cycle control phosphatase"/>
    <property type="match status" value="1"/>
</dbReference>
<dbReference type="Pfam" id="PF00581">
    <property type="entry name" value="Rhodanese"/>
    <property type="match status" value="1"/>
</dbReference>
<dbReference type="InterPro" id="IPR050229">
    <property type="entry name" value="GlpE_sulfurtransferase"/>
</dbReference>
<comment type="caution">
    <text evidence="2">The sequence shown here is derived from an EMBL/GenBank/DDBJ whole genome shotgun (WGS) entry which is preliminary data.</text>
</comment>
<organism evidence="2">
    <name type="scientific">marine sediment metagenome</name>
    <dbReference type="NCBI Taxonomy" id="412755"/>
    <lineage>
        <taxon>unclassified sequences</taxon>
        <taxon>metagenomes</taxon>
        <taxon>ecological metagenomes</taxon>
    </lineage>
</organism>